<feature type="coiled-coil region" evidence="1">
    <location>
        <begin position="369"/>
        <end position="396"/>
    </location>
</feature>
<name>A0A9Q0MUU6_9DIPT</name>
<dbReference type="OrthoDB" id="93876at2759"/>
<feature type="domain" description="RUN" evidence="4">
    <location>
        <begin position="50"/>
        <end position="190"/>
    </location>
</feature>
<accession>A0A9Q0MUU6</accession>
<dbReference type="EMBL" id="WJQU01000003">
    <property type="protein sequence ID" value="KAJ6638452.1"/>
    <property type="molecule type" value="Genomic_DNA"/>
</dbReference>
<dbReference type="InterPro" id="IPR047329">
    <property type="entry name" value="RUN_SNX29"/>
</dbReference>
<dbReference type="SMART" id="SM00593">
    <property type="entry name" value="RUN"/>
    <property type="match status" value="1"/>
</dbReference>
<dbReference type="PANTHER" id="PTHR47194">
    <property type="entry name" value="SORTING NEXIN-29-RELATED"/>
    <property type="match status" value="1"/>
</dbReference>
<organism evidence="5 6">
    <name type="scientific">Pseudolycoriella hygida</name>
    <dbReference type="NCBI Taxonomy" id="35572"/>
    <lineage>
        <taxon>Eukaryota</taxon>
        <taxon>Metazoa</taxon>
        <taxon>Ecdysozoa</taxon>
        <taxon>Arthropoda</taxon>
        <taxon>Hexapoda</taxon>
        <taxon>Insecta</taxon>
        <taxon>Pterygota</taxon>
        <taxon>Neoptera</taxon>
        <taxon>Endopterygota</taxon>
        <taxon>Diptera</taxon>
        <taxon>Nematocera</taxon>
        <taxon>Sciaroidea</taxon>
        <taxon>Sciaridae</taxon>
        <taxon>Pseudolycoriella</taxon>
    </lineage>
</organism>
<keyword evidence="1" id="KW-0175">Coiled coil</keyword>
<dbReference type="InterPro" id="IPR036871">
    <property type="entry name" value="PX_dom_sf"/>
</dbReference>
<sequence>MSLRAMSAMITNHLPNSNKYGEGSKSLLKELILIVKDCQTRYGGKTELATEDDQKIVKLCSAWEYGLSHGLKSFTSSIFKNVTELVSGGVVEQTTTFWEFAYNNLSQQERERFSTLRHVWTDSGKVRALIRALLNERSFERYILIWLNDPNLSKSYEEWAFLRDSEVQNLLPSIAAGLGSILFAISVDSPDLNVSTRLKETRQEPVIAVPIPKNNIPRKTKNRQIINFDNNEPNTSLASSSSGSVPKSLSDMCLRIDQTRTTQIEPFKISTDEPMTITSLPIQPESPSPIKMFEQSTAPIQFTYQQEYNEDIETPHSDSGMVDDNFKTPDLSTSTSTSTSNVPSKQTSLTSSLSSIKSIEDVAIIKARLRETIDRCAMLENRIAELSLENHRLKGLNNSSRHGFNYFSVSVPRVSLQQTRTKRYYAYEVHIIPTHGGDEWTVLRRYSDFYKLHRKLQKNVAIKTLDFPPKKSFGNMDAHFVEQRRQRLQVYLRHLLAILPDVSSCTTRSQLEQAFPFFK</sequence>
<evidence type="ECO:0000256" key="2">
    <source>
        <dbReference type="SAM" id="MobiDB-lite"/>
    </source>
</evidence>
<dbReference type="Gene3D" id="1.20.58.900">
    <property type="match status" value="1"/>
</dbReference>
<evidence type="ECO:0000256" key="1">
    <source>
        <dbReference type="SAM" id="Coils"/>
    </source>
</evidence>
<comment type="caution">
    <text evidence="5">The sequence shown here is derived from an EMBL/GenBank/DDBJ whole genome shotgun (WGS) entry which is preliminary data.</text>
</comment>
<keyword evidence="6" id="KW-1185">Reference proteome</keyword>
<dbReference type="InterPro" id="IPR004012">
    <property type="entry name" value="Run_dom"/>
</dbReference>
<dbReference type="Gene3D" id="3.30.1520.10">
    <property type="entry name" value="Phox-like domain"/>
    <property type="match status" value="1"/>
</dbReference>
<gene>
    <name evidence="5" type="primary">SNX29</name>
    <name evidence="5" type="ORF">Bhyg_11187</name>
</gene>
<dbReference type="SUPFAM" id="SSF140741">
    <property type="entry name" value="RUN domain-like"/>
    <property type="match status" value="1"/>
</dbReference>
<evidence type="ECO:0000313" key="5">
    <source>
        <dbReference type="EMBL" id="KAJ6638452.1"/>
    </source>
</evidence>
<feature type="domain" description="PX" evidence="3">
    <location>
        <begin position="405"/>
        <end position="519"/>
    </location>
</feature>
<dbReference type="CDD" id="cd17689">
    <property type="entry name" value="RUN_SNX29"/>
    <property type="match status" value="1"/>
</dbReference>
<dbReference type="PROSITE" id="PS50195">
    <property type="entry name" value="PX"/>
    <property type="match status" value="1"/>
</dbReference>
<dbReference type="PANTHER" id="PTHR47194:SF3">
    <property type="entry name" value="SORTING NEXIN 29"/>
    <property type="match status" value="1"/>
</dbReference>
<feature type="compositionally biased region" description="Low complexity" evidence="2">
    <location>
        <begin position="332"/>
        <end position="350"/>
    </location>
</feature>
<dbReference type="PROSITE" id="PS50826">
    <property type="entry name" value="RUN"/>
    <property type="match status" value="1"/>
</dbReference>
<dbReference type="InterPro" id="IPR037213">
    <property type="entry name" value="Run_dom_sf"/>
</dbReference>
<dbReference type="Proteomes" id="UP001151699">
    <property type="component" value="Chromosome X"/>
</dbReference>
<dbReference type="GO" id="GO:0035091">
    <property type="term" value="F:phosphatidylinositol binding"/>
    <property type="evidence" value="ECO:0007669"/>
    <property type="project" value="InterPro"/>
</dbReference>
<dbReference type="AlphaFoldDB" id="A0A9Q0MUU6"/>
<dbReference type="InterPro" id="IPR001683">
    <property type="entry name" value="PX_dom"/>
</dbReference>
<dbReference type="Pfam" id="PF00787">
    <property type="entry name" value="PX"/>
    <property type="match status" value="1"/>
</dbReference>
<evidence type="ECO:0000259" key="4">
    <source>
        <dbReference type="PROSITE" id="PS50826"/>
    </source>
</evidence>
<reference evidence="5" key="1">
    <citation type="submission" date="2022-07" db="EMBL/GenBank/DDBJ databases">
        <authorList>
            <person name="Trinca V."/>
            <person name="Uliana J.V.C."/>
            <person name="Torres T.T."/>
            <person name="Ward R.J."/>
            <person name="Monesi N."/>
        </authorList>
    </citation>
    <scope>NUCLEOTIDE SEQUENCE</scope>
    <source>
        <strain evidence="5">HSMRA1968</strain>
        <tissue evidence="5">Whole embryos</tissue>
    </source>
</reference>
<dbReference type="SMART" id="SM00312">
    <property type="entry name" value="PX"/>
    <property type="match status" value="1"/>
</dbReference>
<dbReference type="SUPFAM" id="SSF64268">
    <property type="entry name" value="PX domain"/>
    <property type="match status" value="1"/>
</dbReference>
<proteinExistence type="predicted"/>
<evidence type="ECO:0000313" key="6">
    <source>
        <dbReference type="Proteomes" id="UP001151699"/>
    </source>
</evidence>
<protein>
    <submittedName>
        <fullName evidence="5">Sorting nexin-29</fullName>
    </submittedName>
</protein>
<evidence type="ECO:0000259" key="3">
    <source>
        <dbReference type="PROSITE" id="PS50195"/>
    </source>
</evidence>
<feature type="region of interest" description="Disordered" evidence="2">
    <location>
        <begin position="313"/>
        <end position="350"/>
    </location>
</feature>
<dbReference type="Pfam" id="PF02759">
    <property type="entry name" value="RUN"/>
    <property type="match status" value="1"/>
</dbReference>